<evidence type="ECO:0000313" key="2">
    <source>
        <dbReference type="EMBL" id="TXI31186.1"/>
    </source>
</evidence>
<dbReference type="Proteomes" id="UP000321110">
    <property type="component" value="Unassembled WGS sequence"/>
</dbReference>
<keyword evidence="1" id="KW-0732">Signal</keyword>
<dbReference type="InterPro" id="IPR021733">
    <property type="entry name" value="DUF3304"/>
</dbReference>
<organism evidence="2 3">
    <name type="scientific">Aquipseudomonas alcaligenes</name>
    <name type="common">Pseudomonas alcaligenes</name>
    <dbReference type="NCBI Taxonomy" id="43263"/>
    <lineage>
        <taxon>Bacteria</taxon>
        <taxon>Pseudomonadati</taxon>
        <taxon>Pseudomonadota</taxon>
        <taxon>Gammaproteobacteria</taxon>
        <taxon>Pseudomonadales</taxon>
        <taxon>Pseudomonadaceae</taxon>
        <taxon>Aquipseudomonas</taxon>
    </lineage>
</organism>
<proteinExistence type="predicted"/>
<protein>
    <submittedName>
        <fullName evidence="2">DUF3304 domain-containing protein</fullName>
    </submittedName>
</protein>
<evidence type="ECO:0000313" key="3">
    <source>
        <dbReference type="Proteomes" id="UP000321110"/>
    </source>
</evidence>
<sequence>MSALYRAICLLLLPLLIAGCSSQPPKLLNPQVTGYNHTSAAINSFTVNGDGGPNLGPHQGGGKFNCCTTVPRQWQPGMTATVEWEKDPEPFAYANWPPLGTDGYRAAYKQHAAKYTRHRVTVEIPRYAVVGTMKVHFLPCDQVLVAVNNVQPGYPGYPHNDAINALNMEEPETCPNT</sequence>
<feature type="chain" id="PRO_5022780678" evidence="1">
    <location>
        <begin position="23"/>
        <end position="177"/>
    </location>
</feature>
<reference evidence="2 3" key="1">
    <citation type="submission" date="2018-09" db="EMBL/GenBank/DDBJ databases">
        <title>Metagenome Assembled Genomes from an Advanced Water Purification Facility.</title>
        <authorList>
            <person name="Stamps B.W."/>
            <person name="Spear J.R."/>
        </authorList>
    </citation>
    <scope>NUCLEOTIDE SEQUENCE [LARGE SCALE GENOMIC DNA]</scope>
    <source>
        <strain evidence="2">Bin_52_1</strain>
    </source>
</reference>
<dbReference type="PROSITE" id="PS51257">
    <property type="entry name" value="PROKAR_LIPOPROTEIN"/>
    <property type="match status" value="1"/>
</dbReference>
<name>A0A5C7VZZ1_AQUAC</name>
<accession>A0A5C7VZZ1</accession>
<evidence type="ECO:0000256" key="1">
    <source>
        <dbReference type="SAM" id="SignalP"/>
    </source>
</evidence>
<gene>
    <name evidence="2" type="ORF">E6Q69_11975</name>
</gene>
<dbReference type="AlphaFoldDB" id="A0A5C7VZZ1"/>
<comment type="caution">
    <text evidence="2">The sequence shown here is derived from an EMBL/GenBank/DDBJ whole genome shotgun (WGS) entry which is preliminary data.</text>
</comment>
<feature type="signal peptide" evidence="1">
    <location>
        <begin position="1"/>
        <end position="22"/>
    </location>
</feature>
<dbReference type="Pfam" id="PF11745">
    <property type="entry name" value="DUF3304"/>
    <property type="match status" value="1"/>
</dbReference>
<dbReference type="EMBL" id="SSFO01000198">
    <property type="protein sequence ID" value="TXI31186.1"/>
    <property type="molecule type" value="Genomic_DNA"/>
</dbReference>